<keyword evidence="4" id="KW-0597">Phosphoprotein</keyword>
<dbReference type="Pfam" id="PF00072">
    <property type="entry name" value="Response_reg"/>
    <property type="match status" value="1"/>
</dbReference>
<dbReference type="InterPro" id="IPR001789">
    <property type="entry name" value="Sig_transdc_resp-reg_receiver"/>
</dbReference>
<dbReference type="PANTHER" id="PTHR24421:SF59">
    <property type="entry name" value="OXYGEN SENSOR HISTIDINE KINASE NREB"/>
    <property type="match status" value="1"/>
</dbReference>
<dbReference type="AlphaFoldDB" id="A0A5B8RXK8"/>
<dbReference type="RefSeq" id="WP_146912152.1">
    <property type="nucleotide sequence ID" value="NZ_CP042344.1"/>
</dbReference>
<evidence type="ECO:0000313" key="9">
    <source>
        <dbReference type="Proteomes" id="UP000321199"/>
    </source>
</evidence>
<sequence>MIATPADFDTANKPVRVLHLEDSAADHELARLALRRAPVAHELTQVDTLAALMQALRGGQFDLVLADYRLRGFTAIDAWQQAQTLAAHPPFVLLSGAIGEAAAVNALHLGFADYLLKDDMARLPHVIARAIEMAEARCAREQAAAELAASERRLAELAEHLQATIEEERAAIAREIHDDVGGALTAARFDLAWIARHAGGDAAMAEHAHSANEMLQHALGASQRIMMNLRPPVLDQGLVAAVRWLAQTFERRTGMRCAVLAPQQPLSIAQALQLVAYRTVQEALTNVQKYAQARQVRVELSEHEGLMLLEVCDDGMGVAPGALGKSHSFGLRGLRERARRAGGWLDVSSQQGRGTCVVLTLPVAGGADTGQSPP</sequence>
<dbReference type="Pfam" id="PF07730">
    <property type="entry name" value="HisKA_3"/>
    <property type="match status" value="1"/>
</dbReference>
<evidence type="ECO:0000259" key="7">
    <source>
        <dbReference type="PROSITE" id="PS50110"/>
    </source>
</evidence>
<dbReference type="Pfam" id="PF02518">
    <property type="entry name" value="HATPase_c"/>
    <property type="match status" value="1"/>
</dbReference>
<evidence type="ECO:0000313" key="8">
    <source>
        <dbReference type="EMBL" id="QEA12557.1"/>
    </source>
</evidence>
<proteinExistence type="predicted"/>
<dbReference type="GO" id="GO:0016020">
    <property type="term" value="C:membrane"/>
    <property type="evidence" value="ECO:0007669"/>
    <property type="project" value="InterPro"/>
</dbReference>
<dbReference type="PROSITE" id="PS50110">
    <property type="entry name" value="RESPONSE_REGULATORY"/>
    <property type="match status" value="1"/>
</dbReference>
<dbReference type="OrthoDB" id="9782588at2"/>
<dbReference type="InterPro" id="IPR050482">
    <property type="entry name" value="Sensor_HK_TwoCompSys"/>
</dbReference>
<dbReference type="PANTHER" id="PTHR24421">
    <property type="entry name" value="NITRATE/NITRITE SENSOR PROTEIN NARX-RELATED"/>
    <property type="match status" value="1"/>
</dbReference>
<evidence type="ECO:0000256" key="2">
    <source>
        <dbReference type="ARBA" id="ARBA00022777"/>
    </source>
</evidence>
<protein>
    <submittedName>
        <fullName evidence="8">Sensor histidine kinase</fullName>
    </submittedName>
</protein>
<dbReference type="EMBL" id="CP042344">
    <property type="protein sequence ID" value="QEA12557.1"/>
    <property type="molecule type" value="Genomic_DNA"/>
</dbReference>
<dbReference type="KEGG" id="cof:FOZ74_05675"/>
<dbReference type="SUPFAM" id="SSF55874">
    <property type="entry name" value="ATPase domain of HSP90 chaperone/DNA topoisomerase II/histidine kinase"/>
    <property type="match status" value="1"/>
</dbReference>
<dbReference type="CDD" id="cd00156">
    <property type="entry name" value="REC"/>
    <property type="match status" value="1"/>
</dbReference>
<dbReference type="CDD" id="cd16917">
    <property type="entry name" value="HATPase_UhpB-NarQ-NarX-like"/>
    <property type="match status" value="1"/>
</dbReference>
<dbReference type="InterPro" id="IPR003594">
    <property type="entry name" value="HATPase_dom"/>
</dbReference>
<evidence type="ECO:0000256" key="3">
    <source>
        <dbReference type="ARBA" id="ARBA00023012"/>
    </source>
</evidence>
<evidence type="ECO:0000256" key="1">
    <source>
        <dbReference type="ARBA" id="ARBA00022679"/>
    </source>
</evidence>
<name>A0A5B8RXK8_9BURK</name>
<feature type="domain" description="Response regulatory" evidence="7">
    <location>
        <begin position="16"/>
        <end position="132"/>
    </location>
</feature>
<dbReference type="SUPFAM" id="SSF52172">
    <property type="entry name" value="CheY-like"/>
    <property type="match status" value="1"/>
</dbReference>
<dbReference type="PROSITE" id="PS50109">
    <property type="entry name" value="HIS_KIN"/>
    <property type="match status" value="1"/>
</dbReference>
<dbReference type="InterPro" id="IPR011712">
    <property type="entry name" value="Sig_transdc_His_kin_sub3_dim/P"/>
</dbReference>
<accession>A0A5B8RXK8</accession>
<dbReference type="InterPro" id="IPR011006">
    <property type="entry name" value="CheY-like_superfamily"/>
</dbReference>
<dbReference type="SMART" id="SM00387">
    <property type="entry name" value="HATPase_c"/>
    <property type="match status" value="1"/>
</dbReference>
<keyword evidence="3" id="KW-0902">Two-component regulatory system</keyword>
<gene>
    <name evidence="8" type="ORF">FOZ74_05675</name>
</gene>
<feature type="modified residue" description="4-aspartylphosphate" evidence="4">
    <location>
        <position position="67"/>
    </location>
</feature>
<keyword evidence="5" id="KW-0175">Coiled coil</keyword>
<dbReference type="Proteomes" id="UP000321199">
    <property type="component" value="Chromosome"/>
</dbReference>
<dbReference type="Gene3D" id="1.20.5.1930">
    <property type="match status" value="1"/>
</dbReference>
<dbReference type="GO" id="GO:0046983">
    <property type="term" value="F:protein dimerization activity"/>
    <property type="evidence" value="ECO:0007669"/>
    <property type="project" value="InterPro"/>
</dbReference>
<reference evidence="8 9" key="1">
    <citation type="submission" date="2019-07" db="EMBL/GenBank/DDBJ databases">
        <title>Complete genome sequence of Comamonas sp. NLF 7-7 isolated from livestock.</title>
        <authorList>
            <person name="Kim D.H."/>
            <person name="Kim J.G."/>
        </authorList>
    </citation>
    <scope>NUCLEOTIDE SEQUENCE [LARGE SCALE GENOMIC DNA]</scope>
    <source>
        <strain evidence="8 9">NLF 7-7</strain>
    </source>
</reference>
<dbReference type="InterPro" id="IPR005467">
    <property type="entry name" value="His_kinase_dom"/>
</dbReference>
<keyword evidence="2 8" id="KW-0418">Kinase</keyword>
<dbReference type="SMART" id="SM00448">
    <property type="entry name" value="REC"/>
    <property type="match status" value="1"/>
</dbReference>
<organism evidence="8 9">
    <name type="scientific">Comamonas flocculans</name>
    <dbReference type="NCBI Taxonomy" id="2597701"/>
    <lineage>
        <taxon>Bacteria</taxon>
        <taxon>Pseudomonadati</taxon>
        <taxon>Pseudomonadota</taxon>
        <taxon>Betaproteobacteria</taxon>
        <taxon>Burkholderiales</taxon>
        <taxon>Comamonadaceae</taxon>
        <taxon>Comamonas</taxon>
    </lineage>
</organism>
<feature type="coiled-coil region" evidence="5">
    <location>
        <begin position="133"/>
        <end position="167"/>
    </location>
</feature>
<evidence type="ECO:0000256" key="4">
    <source>
        <dbReference type="PROSITE-ProRule" id="PRU00169"/>
    </source>
</evidence>
<keyword evidence="9" id="KW-1185">Reference proteome</keyword>
<evidence type="ECO:0000259" key="6">
    <source>
        <dbReference type="PROSITE" id="PS50109"/>
    </source>
</evidence>
<dbReference type="Gene3D" id="3.30.565.10">
    <property type="entry name" value="Histidine kinase-like ATPase, C-terminal domain"/>
    <property type="match status" value="1"/>
</dbReference>
<evidence type="ECO:0000256" key="5">
    <source>
        <dbReference type="SAM" id="Coils"/>
    </source>
</evidence>
<dbReference type="GO" id="GO:0000155">
    <property type="term" value="F:phosphorelay sensor kinase activity"/>
    <property type="evidence" value="ECO:0007669"/>
    <property type="project" value="InterPro"/>
</dbReference>
<dbReference type="Gene3D" id="3.40.50.2300">
    <property type="match status" value="1"/>
</dbReference>
<feature type="domain" description="Histidine kinase" evidence="6">
    <location>
        <begin position="278"/>
        <end position="365"/>
    </location>
</feature>
<dbReference type="InterPro" id="IPR036890">
    <property type="entry name" value="HATPase_C_sf"/>
</dbReference>
<keyword evidence="1" id="KW-0808">Transferase</keyword>